<dbReference type="AlphaFoldDB" id="A0A9W8TUP8"/>
<proteinExistence type="predicted"/>
<feature type="domain" description="DUF7918" evidence="2">
    <location>
        <begin position="11"/>
        <end position="206"/>
    </location>
</feature>
<evidence type="ECO:0000313" key="3">
    <source>
        <dbReference type="EMBL" id="KAJ3740632.1"/>
    </source>
</evidence>
<gene>
    <name evidence="3" type="ORF">DFH05DRAFT_1529238</name>
</gene>
<feature type="region of interest" description="Disordered" evidence="1">
    <location>
        <begin position="203"/>
        <end position="225"/>
    </location>
</feature>
<evidence type="ECO:0000313" key="4">
    <source>
        <dbReference type="Proteomes" id="UP001142393"/>
    </source>
</evidence>
<keyword evidence="4" id="KW-1185">Reference proteome</keyword>
<reference evidence="3 4" key="1">
    <citation type="journal article" date="2023" name="Proc. Natl. Acad. Sci. U.S.A.">
        <title>A global phylogenomic analysis of the shiitake genus Lentinula.</title>
        <authorList>
            <person name="Sierra-Patev S."/>
            <person name="Min B."/>
            <person name="Naranjo-Ortiz M."/>
            <person name="Looney B."/>
            <person name="Konkel Z."/>
            <person name="Slot J.C."/>
            <person name="Sakamoto Y."/>
            <person name="Steenwyk J.L."/>
            <person name="Rokas A."/>
            <person name="Carro J."/>
            <person name="Camarero S."/>
            <person name="Ferreira P."/>
            <person name="Molpeceres G."/>
            <person name="Ruiz-Duenas F.J."/>
            <person name="Serrano A."/>
            <person name="Henrissat B."/>
            <person name="Drula E."/>
            <person name="Hughes K.W."/>
            <person name="Mata J.L."/>
            <person name="Ishikawa N.K."/>
            <person name="Vargas-Isla R."/>
            <person name="Ushijima S."/>
            <person name="Smith C.A."/>
            <person name="Donoghue J."/>
            <person name="Ahrendt S."/>
            <person name="Andreopoulos W."/>
            <person name="He G."/>
            <person name="LaButti K."/>
            <person name="Lipzen A."/>
            <person name="Ng V."/>
            <person name="Riley R."/>
            <person name="Sandor L."/>
            <person name="Barry K."/>
            <person name="Martinez A.T."/>
            <person name="Xiao Y."/>
            <person name="Gibbons J.G."/>
            <person name="Terashima K."/>
            <person name="Grigoriev I.V."/>
            <person name="Hibbett D."/>
        </authorList>
    </citation>
    <scope>NUCLEOTIDE SEQUENCE [LARGE SCALE GENOMIC DNA]</scope>
    <source>
        <strain evidence="3 4">TFB7810</strain>
    </source>
</reference>
<dbReference type="PANTHER" id="PTHR36223:SF1">
    <property type="entry name" value="TRANSCRIPTION ELONGATION FACTOR EAF N-TERMINAL DOMAIN-CONTAINING PROTEIN"/>
    <property type="match status" value="1"/>
</dbReference>
<dbReference type="PANTHER" id="PTHR36223">
    <property type="entry name" value="BETA-LACTAMASE-TYPE TRANSPEPTIDASE FOLD DOMAIN CONTAINING PROTEIN"/>
    <property type="match status" value="1"/>
</dbReference>
<accession>A0A9W8TUP8</accession>
<organism evidence="3 4">
    <name type="scientific">Lentinula detonsa</name>
    <dbReference type="NCBI Taxonomy" id="2804962"/>
    <lineage>
        <taxon>Eukaryota</taxon>
        <taxon>Fungi</taxon>
        <taxon>Dikarya</taxon>
        <taxon>Basidiomycota</taxon>
        <taxon>Agaricomycotina</taxon>
        <taxon>Agaricomycetes</taxon>
        <taxon>Agaricomycetidae</taxon>
        <taxon>Agaricales</taxon>
        <taxon>Marasmiineae</taxon>
        <taxon>Omphalotaceae</taxon>
        <taxon>Lentinula</taxon>
    </lineage>
</organism>
<dbReference type="EMBL" id="JANVFU010000014">
    <property type="protein sequence ID" value="KAJ3740632.1"/>
    <property type="molecule type" value="Genomic_DNA"/>
</dbReference>
<name>A0A9W8TUP8_9AGAR</name>
<dbReference type="Pfam" id="PF25534">
    <property type="entry name" value="DUF7918"/>
    <property type="match status" value="1"/>
</dbReference>
<dbReference type="Proteomes" id="UP001142393">
    <property type="component" value="Unassembled WGS sequence"/>
</dbReference>
<evidence type="ECO:0000259" key="2">
    <source>
        <dbReference type="Pfam" id="PF25534"/>
    </source>
</evidence>
<dbReference type="InterPro" id="IPR057678">
    <property type="entry name" value="DUF7918"/>
</dbReference>
<protein>
    <recommendedName>
        <fullName evidence="2">DUF7918 domain-containing protein</fullName>
    </recommendedName>
</protein>
<sequence length="277" mass="31290">MLDFQTFSAWVVVDGQTADVFNVEHNDVRGTMHVTCWLPSEAGKNFEVHFRDLSGSPSSARVYIDGNRCASRVLRGSKKSVDVLAGLRISPSVIRPFVFSKLDFTEDEDTLDTLVSLSKVGQVEVNFNFVTVLGKDKPRFYEAHPEHKVNEKAKKGIDHQTRFGEAKNITKQVGFVKTKRIGKDVVRFCFRYRPLEVLQAQGIAPQPSASSSQRKKKRQADNQEDVKPRNLGIIVILDSEDEEQAHQPMKRIKKDIKHEVKREPTSLLVSGEVIDLT</sequence>
<comment type="caution">
    <text evidence="3">The sequence shown here is derived from an EMBL/GenBank/DDBJ whole genome shotgun (WGS) entry which is preliminary data.</text>
</comment>
<evidence type="ECO:0000256" key="1">
    <source>
        <dbReference type="SAM" id="MobiDB-lite"/>
    </source>
</evidence>